<evidence type="ECO:0000313" key="3">
    <source>
        <dbReference type="Proteomes" id="UP000006727"/>
    </source>
</evidence>
<evidence type="ECO:0000313" key="1">
    <source>
        <dbReference type="EMBL" id="PNR54691.1"/>
    </source>
</evidence>
<dbReference type="InParanoid" id="A0A2K1KLP6"/>
<gene>
    <name evidence="1" type="ORF">PHYPA_005584</name>
</gene>
<accession>A0A2K1KLP6</accession>
<dbReference type="EnsemblPlants" id="Pp3c4_730V3.1">
    <property type="protein sequence ID" value="PAC:32920389.CDS.1"/>
    <property type="gene ID" value="Pp3c4_730"/>
</dbReference>
<dbReference type="Proteomes" id="UP000006727">
    <property type="component" value="Chromosome 4"/>
</dbReference>
<proteinExistence type="predicted"/>
<organism evidence="1">
    <name type="scientific">Physcomitrium patens</name>
    <name type="common">Spreading-leaved earth moss</name>
    <name type="synonym">Physcomitrella patens</name>
    <dbReference type="NCBI Taxonomy" id="3218"/>
    <lineage>
        <taxon>Eukaryota</taxon>
        <taxon>Viridiplantae</taxon>
        <taxon>Streptophyta</taxon>
        <taxon>Embryophyta</taxon>
        <taxon>Bryophyta</taxon>
        <taxon>Bryophytina</taxon>
        <taxon>Bryopsida</taxon>
        <taxon>Funariidae</taxon>
        <taxon>Funariales</taxon>
        <taxon>Funariaceae</taxon>
        <taxon>Physcomitrium</taxon>
    </lineage>
</organism>
<evidence type="ECO:0000313" key="2">
    <source>
        <dbReference type="EnsemblPlants" id="PAC:32920389.CDS.1"/>
    </source>
</evidence>
<dbReference type="Gramene" id="Pp3c4_730V3.1">
    <property type="protein sequence ID" value="PAC:32920389.CDS.1"/>
    <property type="gene ID" value="Pp3c4_730"/>
</dbReference>
<dbReference type="Gramene" id="Pp3c4_730V3.2">
    <property type="protein sequence ID" value="PAC:32920390.CDS.1"/>
    <property type="gene ID" value="Pp3c4_730"/>
</dbReference>
<dbReference type="EMBL" id="ABEU02000004">
    <property type="protein sequence ID" value="PNR54691.1"/>
    <property type="molecule type" value="Genomic_DNA"/>
</dbReference>
<reference evidence="1 3" key="2">
    <citation type="journal article" date="2018" name="Plant J.">
        <title>The Physcomitrella patens chromosome-scale assembly reveals moss genome structure and evolution.</title>
        <authorList>
            <person name="Lang D."/>
            <person name="Ullrich K.K."/>
            <person name="Murat F."/>
            <person name="Fuchs J."/>
            <person name="Jenkins J."/>
            <person name="Haas F.B."/>
            <person name="Piednoel M."/>
            <person name="Gundlach H."/>
            <person name="Van Bel M."/>
            <person name="Meyberg R."/>
            <person name="Vives C."/>
            <person name="Morata J."/>
            <person name="Symeonidi A."/>
            <person name="Hiss M."/>
            <person name="Muchero W."/>
            <person name="Kamisugi Y."/>
            <person name="Saleh O."/>
            <person name="Blanc G."/>
            <person name="Decker E.L."/>
            <person name="van Gessel N."/>
            <person name="Grimwood J."/>
            <person name="Hayes R.D."/>
            <person name="Graham S.W."/>
            <person name="Gunter L.E."/>
            <person name="McDaniel S.F."/>
            <person name="Hoernstein S.N.W."/>
            <person name="Larsson A."/>
            <person name="Li F.W."/>
            <person name="Perroud P.F."/>
            <person name="Phillips J."/>
            <person name="Ranjan P."/>
            <person name="Rokshar D.S."/>
            <person name="Rothfels C.J."/>
            <person name="Schneider L."/>
            <person name="Shu S."/>
            <person name="Stevenson D.W."/>
            <person name="Thummler F."/>
            <person name="Tillich M."/>
            <person name="Villarreal Aguilar J.C."/>
            <person name="Widiez T."/>
            <person name="Wong G.K."/>
            <person name="Wymore A."/>
            <person name="Zhang Y."/>
            <person name="Zimmer A.D."/>
            <person name="Quatrano R.S."/>
            <person name="Mayer K.F.X."/>
            <person name="Goodstein D."/>
            <person name="Casacuberta J.M."/>
            <person name="Vandepoele K."/>
            <person name="Reski R."/>
            <person name="Cuming A.C."/>
            <person name="Tuskan G.A."/>
            <person name="Maumus F."/>
            <person name="Salse J."/>
            <person name="Schmutz J."/>
            <person name="Rensing S.A."/>
        </authorList>
    </citation>
    <scope>NUCLEOTIDE SEQUENCE [LARGE SCALE GENOMIC DNA]</scope>
    <source>
        <strain evidence="2 3">cv. Gransden 2004</strain>
    </source>
</reference>
<dbReference type="AlphaFoldDB" id="A0A2K1KLP6"/>
<protein>
    <submittedName>
        <fullName evidence="1 2">Uncharacterized protein</fullName>
    </submittedName>
</protein>
<dbReference type="EnsemblPlants" id="Pp3c4_730V3.2">
    <property type="protein sequence ID" value="PAC:32920390.CDS.1"/>
    <property type="gene ID" value="Pp3c4_730"/>
</dbReference>
<name>A0A2K1KLP6_PHYPA</name>
<keyword evidence="3" id="KW-1185">Reference proteome</keyword>
<reference evidence="2" key="3">
    <citation type="submission" date="2020-12" db="UniProtKB">
        <authorList>
            <consortium name="EnsemblPlants"/>
        </authorList>
    </citation>
    <scope>IDENTIFICATION</scope>
</reference>
<reference evidence="1 3" key="1">
    <citation type="journal article" date="2008" name="Science">
        <title>The Physcomitrella genome reveals evolutionary insights into the conquest of land by plants.</title>
        <authorList>
            <person name="Rensing S."/>
            <person name="Lang D."/>
            <person name="Zimmer A."/>
            <person name="Terry A."/>
            <person name="Salamov A."/>
            <person name="Shapiro H."/>
            <person name="Nishiyama T."/>
            <person name="Perroud P.-F."/>
            <person name="Lindquist E."/>
            <person name="Kamisugi Y."/>
            <person name="Tanahashi T."/>
            <person name="Sakakibara K."/>
            <person name="Fujita T."/>
            <person name="Oishi K."/>
            <person name="Shin-I T."/>
            <person name="Kuroki Y."/>
            <person name="Toyoda A."/>
            <person name="Suzuki Y."/>
            <person name="Hashimoto A."/>
            <person name="Yamaguchi K."/>
            <person name="Sugano A."/>
            <person name="Kohara Y."/>
            <person name="Fujiyama A."/>
            <person name="Anterola A."/>
            <person name="Aoki S."/>
            <person name="Ashton N."/>
            <person name="Barbazuk W.B."/>
            <person name="Barker E."/>
            <person name="Bennetzen J."/>
            <person name="Bezanilla M."/>
            <person name="Blankenship R."/>
            <person name="Cho S.H."/>
            <person name="Dutcher S."/>
            <person name="Estelle M."/>
            <person name="Fawcett J.A."/>
            <person name="Gundlach H."/>
            <person name="Hanada K."/>
            <person name="Heyl A."/>
            <person name="Hicks K.A."/>
            <person name="Hugh J."/>
            <person name="Lohr M."/>
            <person name="Mayer K."/>
            <person name="Melkozernov A."/>
            <person name="Murata T."/>
            <person name="Nelson D."/>
            <person name="Pils B."/>
            <person name="Prigge M."/>
            <person name="Reiss B."/>
            <person name="Renner T."/>
            <person name="Rombauts S."/>
            <person name="Rushton P."/>
            <person name="Sanderfoot A."/>
            <person name="Schween G."/>
            <person name="Shiu S.-H."/>
            <person name="Stueber K."/>
            <person name="Theodoulou F.L."/>
            <person name="Tu H."/>
            <person name="Van de Peer Y."/>
            <person name="Verrier P.J."/>
            <person name="Waters E."/>
            <person name="Wood A."/>
            <person name="Yang L."/>
            <person name="Cove D."/>
            <person name="Cuming A."/>
            <person name="Hasebe M."/>
            <person name="Lucas S."/>
            <person name="Mishler D.B."/>
            <person name="Reski R."/>
            <person name="Grigoriev I."/>
            <person name="Quatrano R.S."/>
            <person name="Boore J.L."/>
        </authorList>
    </citation>
    <scope>NUCLEOTIDE SEQUENCE [LARGE SCALE GENOMIC DNA]</scope>
    <source>
        <strain evidence="2 3">cv. Gransden 2004</strain>
    </source>
</reference>
<sequence length="100" mass="10736">MEGSKKEVGSPLLWQNRRSVVGSQQVSVGFPDRGSPDHAILNEAWSGTAQEEACYTQACCCEVAGNSREYVPTKVENSVGDAKSQLRVGAPLATLAEPLW</sequence>